<keyword evidence="2" id="KW-0378">Hydrolase</keyword>
<keyword evidence="1" id="KW-0547">Nucleotide-binding</keyword>
<dbReference type="RefSeq" id="WP_286337166.1">
    <property type="nucleotide sequence ID" value="NZ_AP027370.1"/>
</dbReference>
<dbReference type="EMBL" id="AP027370">
    <property type="protein sequence ID" value="BDY11954.1"/>
    <property type="molecule type" value="Genomic_DNA"/>
</dbReference>
<dbReference type="InterPro" id="IPR014001">
    <property type="entry name" value="Helicase_ATP-bd"/>
</dbReference>
<keyword evidence="3" id="KW-0347">Helicase</keyword>
<dbReference type="SMART" id="SM00487">
    <property type="entry name" value="DEXDc"/>
    <property type="match status" value="1"/>
</dbReference>
<evidence type="ECO:0000256" key="1">
    <source>
        <dbReference type="ARBA" id="ARBA00022741"/>
    </source>
</evidence>
<evidence type="ECO:0000256" key="3">
    <source>
        <dbReference type="ARBA" id="ARBA00022806"/>
    </source>
</evidence>
<name>A0ABM8FI45_9BACT</name>
<dbReference type="SMART" id="SM00490">
    <property type="entry name" value="HELICc"/>
    <property type="match status" value="1"/>
</dbReference>
<proteinExistence type="predicted"/>
<dbReference type="PANTHER" id="PTHR12131:SF1">
    <property type="entry name" value="ATP-DEPENDENT RNA HELICASE SUPV3L1, MITOCHONDRIAL-RELATED"/>
    <property type="match status" value="1"/>
</dbReference>
<feature type="domain" description="Helicase C-terminal" evidence="5">
    <location>
        <begin position="567"/>
        <end position="735"/>
    </location>
</feature>
<dbReference type="InterPro" id="IPR050699">
    <property type="entry name" value="RNA-DNA_Helicase"/>
</dbReference>
<dbReference type="InterPro" id="IPR055206">
    <property type="entry name" value="DEXQc_SUV3"/>
</dbReference>
<evidence type="ECO:0000256" key="4">
    <source>
        <dbReference type="ARBA" id="ARBA00022840"/>
    </source>
</evidence>
<evidence type="ECO:0000259" key="5">
    <source>
        <dbReference type="PROSITE" id="PS51194"/>
    </source>
</evidence>
<evidence type="ECO:0000313" key="7">
    <source>
        <dbReference type="Proteomes" id="UP001321445"/>
    </source>
</evidence>
<dbReference type="InterPro" id="IPR027417">
    <property type="entry name" value="P-loop_NTPase"/>
</dbReference>
<gene>
    <name evidence="6" type="ORF">HCR_02660</name>
</gene>
<dbReference type="Pfam" id="PF00271">
    <property type="entry name" value="Helicase_C"/>
    <property type="match status" value="1"/>
</dbReference>
<dbReference type="PANTHER" id="PTHR12131">
    <property type="entry name" value="ATP-DEPENDENT RNA AND DNA HELICASE"/>
    <property type="match status" value="1"/>
</dbReference>
<dbReference type="Gene3D" id="3.40.50.300">
    <property type="entry name" value="P-loop containing nucleotide triphosphate hydrolases"/>
    <property type="match status" value="2"/>
</dbReference>
<sequence>MAKKKKKLIKYNQTIRKIFGGEGFDEGITRVPLDNLIEMAMILSLKEQHLTKADLVRAFRRLWSNGDTADRALITEYLKSLDTTFKADKTVTSNEARLEKIDEILAQIEHTPGEEVAIKEQFEEVKLKKITPQRIARALMRLRNAQKRGTLEERFDGAFDDDGNFVFFHSFAFEIFEEQFHKILQLSCRPFEDEEILKLSEDALGRKLEKCKEEAIQKKREEIGHFLEIASKPNRYLDKEKIIHALKRIPEQCDFAFVPVPEEYLREILLEMFKISDIEFLSDALRLFEKKEKILFGNPEWKVSYRLMLEVEKRWIYQAVWENEPLPIDEDFETRRVEVEAQFDAELTALKDALLHEAEGLEMRAEEIETIIAHAVIDAIAQKEILEIPYKTLKTINRHFARQIEGLKLKKQREELLARTIRDFKNLFPLAREMDRKLIFHLGPTNSGKTYAAMQKLKEADTGYYLAPLRLLALEGYETLKNAGLQASLVTGEEQLIDEEAAHISSTIEMANFQVDVDVCVIDEVQMIADPDRGWAWANAIIGIPAHTVIMTGSEDALEAVQELADWLDEELEVVRFERKAPLILNHHPTSLKKLEPSTAIVAFSRRDVLALKEQLSGRYDVSVVYGNLSPEVRREEARRFREGESQILVATDAIAMGLNLPIQTILFARDSKFDGQSRRLLTPSEIRQIAGRAGRYGLHEEGYVGALTGPVLNTVTELIDEPSPPIHGPYRVMANFEHIDLIAKIVETESLSEILGFFVKHMQFDGPFVAANIENMLEIAKMVDLYNLDLKTKYHLACAPLSIGSPYLESVFHRYLIALERQEPIPFQLPDQLPPVAQTSDMLFEAEEMVKEVSLYLWLSYRFPESFVDTENALRAREILNAFIERSLRKGVFARACKRCGKPLPPNFRFGICQECFRGGRQIRRYAKK</sequence>
<protein>
    <recommendedName>
        <fullName evidence="5">Helicase C-terminal domain-containing protein</fullName>
    </recommendedName>
</protein>
<dbReference type="Pfam" id="PF22527">
    <property type="entry name" value="DEXQc_Suv3"/>
    <property type="match status" value="1"/>
</dbReference>
<dbReference type="SUPFAM" id="SSF52540">
    <property type="entry name" value="P-loop containing nucleoside triphosphate hydrolases"/>
    <property type="match status" value="1"/>
</dbReference>
<dbReference type="InterPro" id="IPR001650">
    <property type="entry name" value="Helicase_C-like"/>
</dbReference>
<keyword evidence="7" id="KW-1185">Reference proteome</keyword>
<evidence type="ECO:0000313" key="6">
    <source>
        <dbReference type="EMBL" id="BDY11954.1"/>
    </source>
</evidence>
<accession>A0ABM8FI45</accession>
<dbReference type="Gene3D" id="1.20.58.1080">
    <property type="match status" value="1"/>
</dbReference>
<dbReference type="Gene3D" id="1.20.272.40">
    <property type="match status" value="1"/>
</dbReference>
<dbReference type="Proteomes" id="UP001321445">
    <property type="component" value="Chromosome"/>
</dbReference>
<dbReference type="InterPro" id="IPR022192">
    <property type="entry name" value="SUV3_C"/>
</dbReference>
<dbReference type="PROSITE" id="PS51194">
    <property type="entry name" value="HELICASE_CTER"/>
    <property type="match status" value="1"/>
</dbReference>
<dbReference type="Pfam" id="PF12513">
    <property type="entry name" value="SUV3_C"/>
    <property type="match status" value="1"/>
</dbReference>
<keyword evidence="4" id="KW-0067">ATP-binding</keyword>
<reference evidence="6 7" key="1">
    <citation type="submission" date="2023-03" db="EMBL/GenBank/DDBJ databases">
        <title>Description of Hydrogenimonas sp. ISO32.</title>
        <authorList>
            <person name="Mino S."/>
            <person name="Fukazawa S."/>
            <person name="Sawabe T."/>
        </authorList>
    </citation>
    <scope>NUCLEOTIDE SEQUENCE [LARGE SCALE GENOMIC DNA]</scope>
    <source>
        <strain evidence="6 7">ISO32</strain>
    </source>
</reference>
<organism evidence="6 7">
    <name type="scientific">Hydrogenimonas cancrithermarum</name>
    <dbReference type="NCBI Taxonomy" id="2993563"/>
    <lineage>
        <taxon>Bacteria</taxon>
        <taxon>Pseudomonadati</taxon>
        <taxon>Campylobacterota</taxon>
        <taxon>Epsilonproteobacteria</taxon>
        <taxon>Campylobacterales</taxon>
        <taxon>Hydrogenimonadaceae</taxon>
        <taxon>Hydrogenimonas</taxon>
    </lineage>
</organism>
<evidence type="ECO:0000256" key="2">
    <source>
        <dbReference type="ARBA" id="ARBA00022801"/>
    </source>
</evidence>